<feature type="transmembrane region" description="Helical" evidence="16">
    <location>
        <begin position="1070"/>
        <end position="1092"/>
    </location>
</feature>
<feature type="transmembrane region" description="Helical" evidence="16">
    <location>
        <begin position="318"/>
        <end position="338"/>
    </location>
</feature>
<dbReference type="PROSITE" id="PS00154">
    <property type="entry name" value="ATPASE_E1_E2"/>
    <property type="match status" value="1"/>
</dbReference>
<dbReference type="PANTHER" id="PTHR24093">
    <property type="entry name" value="CATION TRANSPORTING ATPASE"/>
    <property type="match status" value="1"/>
</dbReference>
<dbReference type="PANTHER" id="PTHR24093:SF369">
    <property type="entry name" value="CALCIUM-TRANSPORTING ATPASE"/>
    <property type="match status" value="1"/>
</dbReference>
<keyword evidence="10" id="KW-1278">Translocase</keyword>
<organism evidence="20 21">
    <name type="scientific">Pneumocystis wakefieldiae</name>
    <dbReference type="NCBI Taxonomy" id="38082"/>
    <lineage>
        <taxon>Eukaryota</taxon>
        <taxon>Fungi</taxon>
        <taxon>Dikarya</taxon>
        <taxon>Ascomycota</taxon>
        <taxon>Taphrinomycotina</taxon>
        <taxon>Pneumocystomycetes</taxon>
        <taxon>Pneumocystaceae</taxon>
        <taxon>Pneumocystis</taxon>
    </lineage>
</organism>
<dbReference type="InterPro" id="IPR023299">
    <property type="entry name" value="ATPase_P-typ_cyto_dom_N"/>
</dbReference>
<dbReference type="SUPFAM" id="SSF56784">
    <property type="entry name" value="HAD-like"/>
    <property type="match status" value="1"/>
</dbReference>
<feature type="transmembrane region" description="Helical" evidence="16">
    <location>
        <begin position="1104"/>
        <end position="1123"/>
    </location>
</feature>
<dbReference type="GO" id="GO:0046872">
    <property type="term" value="F:metal ion binding"/>
    <property type="evidence" value="ECO:0007669"/>
    <property type="project" value="UniProtKB-KW"/>
</dbReference>
<evidence type="ECO:0000313" key="20">
    <source>
        <dbReference type="EMBL" id="QSL66294.1"/>
    </source>
</evidence>
<evidence type="ECO:0000256" key="17">
    <source>
        <dbReference type="SAM" id="MobiDB-lite"/>
    </source>
</evidence>
<evidence type="ECO:0000256" key="15">
    <source>
        <dbReference type="ARBA" id="ARBA00059328"/>
    </source>
</evidence>
<keyword evidence="6 16" id="KW-0547">Nucleotide-binding</keyword>
<feature type="region of interest" description="Disordered" evidence="17">
    <location>
        <begin position="15"/>
        <end position="41"/>
    </location>
</feature>
<dbReference type="Gene3D" id="1.20.1110.10">
    <property type="entry name" value="Calcium-transporting ATPase, transmembrane domain"/>
    <property type="match status" value="2"/>
</dbReference>
<dbReference type="InterPro" id="IPR006068">
    <property type="entry name" value="ATPase_P-typ_cation-transptr_C"/>
</dbReference>
<feature type="domain" description="Cation-transporting P-type ATPase C-terminal" evidence="19">
    <location>
        <begin position="1023"/>
        <end position="1199"/>
    </location>
</feature>
<dbReference type="GO" id="GO:0005388">
    <property type="term" value="F:P-type calcium transporter activity"/>
    <property type="evidence" value="ECO:0007669"/>
    <property type="project" value="UniProtKB-EC"/>
</dbReference>
<dbReference type="Gene3D" id="3.40.50.1000">
    <property type="entry name" value="HAD superfamily/HAD-like"/>
    <property type="match status" value="1"/>
</dbReference>
<keyword evidence="11 16" id="KW-1133">Transmembrane helix</keyword>
<evidence type="ECO:0000256" key="2">
    <source>
        <dbReference type="ARBA" id="ARBA00022448"/>
    </source>
</evidence>
<dbReference type="Proteomes" id="UP000663699">
    <property type="component" value="Chromosome 11"/>
</dbReference>
<dbReference type="InterPro" id="IPR023298">
    <property type="entry name" value="ATPase_P-typ_TM_dom_sf"/>
</dbReference>
<dbReference type="Gene3D" id="3.40.1110.10">
    <property type="entry name" value="Calcium-transporting ATPase, cytoplasmic domain N"/>
    <property type="match status" value="1"/>
</dbReference>
<protein>
    <recommendedName>
        <fullName evidence="16">Calcium-transporting ATPase</fullName>
        <ecNumber evidence="16">7.2.2.10</ecNumber>
    </recommendedName>
</protein>
<evidence type="ECO:0000256" key="16">
    <source>
        <dbReference type="RuleBase" id="RU361146"/>
    </source>
</evidence>
<keyword evidence="21" id="KW-1185">Reference proteome</keyword>
<keyword evidence="7 16" id="KW-0106">Calcium</keyword>
<dbReference type="InterPro" id="IPR023214">
    <property type="entry name" value="HAD_sf"/>
</dbReference>
<dbReference type="InterPro" id="IPR044492">
    <property type="entry name" value="P_typ_ATPase_HD_dom"/>
</dbReference>
<evidence type="ECO:0000313" key="21">
    <source>
        <dbReference type="Proteomes" id="UP000663699"/>
    </source>
</evidence>
<keyword evidence="4 16" id="KW-0812">Transmembrane</keyword>
<dbReference type="Pfam" id="PF13246">
    <property type="entry name" value="Cation_ATPase"/>
    <property type="match status" value="1"/>
</dbReference>
<reference evidence="20" key="1">
    <citation type="submission" date="2020-06" db="EMBL/GenBank/DDBJ databases">
        <title>Genomes of multiple members of Pneumocystis genus reveal paths to human pathogen Pneumocystis jirovecii.</title>
        <authorList>
            <person name="Cisse O.H."/>
            <person name="Ma L."/>
            <person name="Dekker J."/>
            <person name="Khil P."/>
            <person name="Jo J."/>
            <person name="Brenchley J."/>
            <person name="Blair R."/>
            <person name="Pahar B."/>
            <person name="Chabe M."/>
            <person name="Van Rompay K.A."/>
            <person name="Keesler R."/>
            <person name="Sukura A."/>
            <person name="Hirsch V."/>
            <person name="Kutty G."/>
            <person name="Liu Y."/>
            <person name="Peng L."/>
            <person name="Chen J."/>
            <person name="Song J."/>
            <person name="Weissenbacher-Lang C."/>
            <person name="Xu J."/>
            <person name="Upham N.S."/>
            <person name="Stajich J.E."/>
            <person name="Cuomo C.A."/>
            <person name="Cushion M.T."/>
            <person name="Kovacs J.A."/>
        </authorList>
    </citation>
    <scope>NUCLEOTIDE SEQUENCE</scope>
    <source>
        <strain evidence="20">2A</strain>
    </source>
</reference>
<dbReference type="InterPro" id="IPR059000">
    <property type="entry name" value="ATPase_P-type_domA"/>
</dbReference>
<dbReference type="FunFam" id="3.40.50.1000:FF:000018">
    <property type="entry name" value="Calcium-transporting ATPase"/>
    <property type="match status" value="1"/>
</dbReference>
<dbReference type="SFLD" id="SFLDG00002">
    <property type="entry name" value="C1.7:_P-type_atpase_like"/>
    <property type="match status" value="1"/>
</dbReference>
<keyword evidence="3 16" id="KW-0109">Calcium transport</keyword>
<evidence type="ECO:0000259" key="19">
    <source>
        <dbReference type="Pfam" id="PF00689"/>
    </source>
</evidence>
<dbReference type="PRINTS" id="PR00119">
    <property type="entry name" value="CATATPASE"/>
</dbReference>
<dbReference type="SFLD" id="SFLDS00003">
    <property type="entry name" value="Haloacid_Dehalogenase"/>
    <property type="match status" value="1"/>
</dbReference>
<keyword evidence="5" id="KW-0479">Metal-binding</keyword>
<evidence type="ECO:0000256" key="13">
    <source>
        <dbReference type="ARBA" id="ARBA00023136"/>
    </source>
</evidence>
<dbReference type="SUPFAM" id="SSF81660">
    <property type="entry name" value="Metal cation-transporting ATPase, ATP-binding domain N"/>
    <property type="match status" value="1"/>
</dbReference>
<proteinExistence type="inferred from homology"/>
<dbReference type="InterPro" id="IPR008250">
    <property type="entry name" value="ATPase_P-typ_transduc_dom_A_sf"/>
</dbReference>
<keyword evidence="2 16" id="KW-0813">Transport</keyword>
<sequence length="1359" mass="152388">MDDAKRQVPIVTIDTSNVAIPTSSEDQNGGQNGQGSRGSDQNSCVDSLLQYDCLTQCDTSTQYLSRNSWDISTVTSCVARKPLDAYGLREMALRTLAIRGSSAKGPFAFTAEQLEVLVDPKNVEILRIIGGMQGLCLGLHTDPISGLNVDEKCVTKQVTLKDLMSTDDYLMYEKFCQGYESESQNLKSRNNINKEYMLWKKKKKEFAPLSNSLFILQKSSRKMNCMELFFKKFFHGMNMMYNAILRAFCMIPKLLLKVKFIRVLKEVFIGKSESYEDFLSHYGKSFKSRISVFGINRTPKCHIKGIIPLIFNVFKDTILILLLCSTIVSFSIDIYFELVHSKNEKSNDTIVDGIAMLVAIVVVSVVSAINDYQKEVQFGQLNAKKENHDVRVIRSGKPVFISVYDLQVGDILLFELGDLVPADGILIDGYNLCCDESSTTGESDAIEKVSCSVCLENTPPDVIFDDKYDPFMISGRFHSYYEKIMMSLQTEIDSTPLQIKLSKFATGIAKFGICAGLSLFIILFCRFLIYLLDNKTTVYEKTTSFMKILIVSITILVVALPEGLPLAITLALAFATRKMSKENNLVRRLRSCETMGNVTTICSDKTGTLTQNKMTLVIGTIGLSTQFYDQSDPEIDENESKVVTLHASSLLESLNPSVTQLIVQNIVVSSTAFLATNKEGETSFLGSKTDCALLEFTQKYFNMDDPMIERAKVDVLQFIPFSSSRKYMASIIALPNGGARLYVKGASETLLEYSSYVIHDPLSKESDTLSVLPLTQEEKDSIYKTIVKYATRSLRTIALVYKDFDVWPDYDLQNSMIGSEINFSSIFSQMVFIGVLGIMDLLREGVKDAIETCKKAGIVVRMVTGDNKITASAIARLCGIYTPGGILMEGVDFRNLRSEDMDMIVPRLQVLARSSPEDKKILVAKLKELGEIVAVTGDGTNDGPALKKADVGFSMGISGTDVAKEASDIILMDDNFSSIVKACAWGRTINLAIKKFLQFQITVNITAVFLVFVTAITDPKMKSVLTPVQLLWVNLIMDTFAALALATDPPNSTILNRKPEPKTSLITFEMWKMIITQSIYQLVVMLSLYFWGSTIFRYNNERSYMFDTLPTLIFNVFVFMQVFNELNCWRLGNDANIFEGIKSNPWYIFINFIMISGQVIIVFWGGKAFQVNPLNLEQWGISILLGALSVLVFVLVKRIPDEFLMKIIPVSFKRSLWESDNLFSNNHTQWNLVSLQVKDELVFLKALKNRHTVNYSLRSQKMNKYYEKLTQAVHITGEDTEKAKDLLSRRDIQFFVAPILRAATLAPAIMAGSIGGCTLNGPVQQNIVFDDSLRDRGVELYSFTQSDKTTNIFDQNFEK</sequence>
<dbReference type="InterPro" id="IPR036412">
    <property type="entry name" value="HAD-like_sf"/>
</dbReference>
<dbReference type="NCBIfam" id="TIGR01517">
    <property type="entry name" value="ATPase-IIB_Ca"/>
    <property type="match status" value="1"/>
</dbReference>
<evidence type="ECO:0000256" key="11">
    <source>
        <dbReference type="ARBA" id="ARBA00022989"/>
    </source>
</evidence>
<dbReference type="Pfam" id="PF00122">
    <property type="entry name" value="E1-E2_ATPase"/>
    <property type="match status" value="1"/>
</dbReference>
<evidence type="ECO:0000256" key="5">
    <source>
        <dbReference type="ARBA" id="ARBA00022723"/>
    </source>
</evidence>
<dbReference type="PRINTS" id="PR00120">
    <property type="entry name" value="HATPASE"/>
</dbReference>
<dbReference type="InterPro" id="IPR001757">
    <property type="entry name" value="P_typ_ATPase"/>
</dbReference>
<dbReference type="InterPro" id="IPR006408">
    <property type="entry name" value="P-type_ATPase_IIB"/>
</dbReference>
<evidence type="ECO:0000256" key="14">
    <source>
        <dbReference type="ARBA" id="ARBA00048694"/>
    </source>
</evidence>
<keyword evidence="13 16" id="KW-0472">Membrane</keyword>
<dbReference type="OrthoDB" id="3352408at2759"/>
<feature type="transmembrane region" description="Helical" evidence="16">
    <location>
        <begin position="350"/>
        <end position="369"/>
    </location>
</feature>
<comment type="function">
    <text evidence="15">This magnesium-dependent enzyme catalyzes the hydrolysis of ATP coupled with the transport of calcium. Transports the calcium to the vacuole and participates in the control of the cytosolic free calcium.</text>
</comment>
<comment type="similarity">
    <text evidence="16">Belongs to the cation transport ATPase (P-type) (TC 3.A.3) family.</text>
</comment>
<evidence type="ECO:0000259" key="18">
    <source>
        <dbReference type="Pfam" id="PF00122"/>
    </source>
</evidence>
<feature type="transmembrane region" description="Helical" evidence="16">
    <location>
        <begin position="996"/>
        <end position="1017"/>
    </location>
</feature>
<dbReference type="GO" id="GO:0006874">
    <property type="term" value="P:intracellular calcium ion homeostasis"/>
    <property type="evidence" value="ECO:0007669"/>
    <property type="project" value="UniProtKB-ARBA"/>
</dbReference>
<keyword evidence="8 16" id="KW-0067">ATP-binding</keyword>
<feature type="transmembrane region" description="Helical" evidence="16">
    <location>
        <begin position="1178"/>
        <end position="1196"/>
    </location>
</feature>
<feature type="transmembrane region" description="Helical" evidence="16">
    <location>
        <begin position="1144"/>
        <end position="1166"/>
    </location>
</feature>
<evidence type="ECO:0000256" key="12">
    <source>
        <dbReference type="ARBA" id="ARBA00023065"/>
    </source>
</evidence>
<name>A0A899G166_9ASCO</name>
<dbReference type="EMBL" id="CP054542">
    <property type="protein sequence ID" value="QSL66294.1"/>
    <property type="molecule type" value="Genomic_DNA"/>
</dbReference>
<comment type="function">
    <text evidence="16">Catalyzes the hydrolysis of ATP coupled with the transport of calcium.</text>
</comment>
<accession>A0A899G166</accession>
<keyword evidence="12 16" id="KW-0406">Ion transport</keyword>
<dbReference type="GO" id="GO:0005886">
    <property type="term" value="C:plasma membrane"/>
    <property type="evidence" value="ECO:0007669"/>
    <property type="project" value="TreeGrafter"/>
</dbReference>
<feature type="transmembrane region" description="Helical" evidence="16">
    <location>
        <begin position="508"/>
        <end position="529"/>
    </location>
</feature>
<evidence type="ECO:0000256" key="1">
    <source>
        <dbReference type="ARBA" id="ARBA00004127"/>
    </source>
</evidence>
<comment type="caution">
    <text evidence="16">Lacks conserved residue(s) required for the propagation of feature annotation.</text>
</comment>
<feature type="domain" description="P-type ATPase A" evidence="18">
    <location>
        <begin position="387"/>
        <end position="449"/>
    </location>
</feature>
<dbReference type="SFLD" id="SFLDF00027">
    <property type="entry name" value="p-type_atpase"/>
    <property type="match status" value="1"/>
</dbReference>
<dbReference type="EC" id="7.2.2.10" evidence="16"/>
<dbReference type="GO" id="GO:0005524">
    <property type="term" value="F:ATP binding"/>
    <property type="evidence" value="ECO:0007669"/>
    <property type="project" value="UniProtKB-KW"/>
</dbReference>
<evidence type="ECO:0000256" key="8">
    <source>
        <dbReference type="ARBA" id="ARBA00022840"/>
    </source>
</evidence>
<feature type="transmembrane region" description="Helical" evidence="16">
    <location>
        <begin position="549"/>
        <end position="575"/>
    </location>
</feature>
<evidence type="ECO:0000256" key="7">
    <source>
        <dbReference type="ARBA" id="ARBA00022837"/>
    </source>
</evidence>
<dbReference type="GO" id="GO:0016887">
    <property type="term" value="F:ATP hydrolysis activity"/>
    <property type="evidence" value="ECO:0007669"/>
    <property type="project" value="InterPro"/>
</dbReference>
<dbReference type="Pfam" id="PF00689">
    <property type="entry name" value="Cation_ATPase_C"/>
    <property type="match status" value="1"/>
</dbReference>
<dbReference type="SUPFAM" id="SSF81665">
    <property type="entry name" value="Calcium ATPase, transmembrane domain M"/>
    <property type="match status" value="1"/>
</dbReference>
<dbReference type="NCBIfam" id="TIGR01494">
    <property type="entry name" value="ATPase_P-type"/>
    <property type="match status" value="2"/>
</dbReference>
<dbReference type="SUPFAM" id="SSF81653">
    <property type="entry name" value="Calcium ATPase, transduction domain A"/>
    <property type="match status" value="1"/>
</dbReference>
<comment type="subcellular location">
    <subcellularLocation>
        <location evidence="1">Endomembrane system</location>
        <topology evidence="1">Multi-pass membrane protein</topology>
    </subcellularLocation>
    <subcellularLocation>
        <location evidence="16">Membrane</location>
        <topology evidence="16">Multi-pass membrane protein</topology>
    </subcellularLocation>
</comment>
<dbReference type="GO" id="GO:0012505">
    <property type="term" value="C:endomembrane system"/>
    <property type="evidence" value="ECO:0007669"/>
    <property type="project" value="UniProtKB-SubCell"/>
</dbReference>
<evidence type="ECO:0000256" key="6">
    <source>
        <dbReference type="ARBA" id="ARBA00022741"/>
    </source>
</evidence>
<dbReference type="InterPro" id="IPR018303">
    <property type="entry name" value="ATPase_P-typ_P_site"/>
</dbReference>
<keyword evidence="9" id="KW-0460">Magnesium</keyword>
<evidence type="ECO:0000256" key="9">
    <source>
        <dbReference type="ARBA" id="ARBA00022842"/>
    </source>
</evidence>
<dbReference type="Gene3D" id="2.70.150.10">
    <property type="entry name" value="Calcium-transporting ATPase, cytoplasmic transduction domain A"/>
    <property type="match status" value="1"/>
</dbReference>
<comment type="catalytic activity">
    <reaction evidence="14 16">
        <text>Ca(2+)(in) + ATP + H2O = Ca(2+)(out) + ADP + phosphate + H(+)</text>
        <dbReference type="Rhea" id="RHEA:18105"/>
        <dbReference type="ChEBI" id="CHEBI:15377"/>
        <dbReference type="ChEBI" id="CHEBI:15378"/>
        <dbReference type="ChEBI" id="CHEBI:29108"/>
        <dbReference type="ChEBI" id="CHEBI:30616"/>
        <dbReference type="ChEBI" id="CHEBI:43474"/>
        <dbReference type="ChEBI" id="CHEBI:456216"/>
        <dbReference type="EC" id="7.2.2.10"/>
    </reaction>
</comment>
<gene>
    <name evidence="20" type="ORF">MERGE_000672</name>
</gene>
<evidence type="ECO:0000256" key="3">
    <source>
        <dbReference type="ARBA" id="ARBA00022568"/>
    </source>
</evidence>
<evidence type="ECO:0000256" key="10">
    <source>
        <dbReference type="ARBA" id="ARBA00022967"/>
    </source>
</evidence>
<evidence type="ECO:0000256" key="4">
    <source>
        <dbReference type="ARBA" id="ARBA00022692"/>
    </source>
</evidence>